<gene>
    <name evidence="3" type="ORF">J1N51_13190</name>
</gene>
<dbReference type="SUPFAM" id="SSF52266">
    <property type="entry name" value="SGNH hydrolase"/>
    <property type="match status" value="1"/>
</dbReference>
<evidence type="ECO:0000313" key="4">
    <source>
        <dbReference type="Proteomes" id="UP000682739"/>
    </source>
</evidence>
<proteinExistence type="predicted"/>
<protein>
    <submittedName>
        <fullName evidence="3">Tetratricopeptide repeat protein</fullName>
    </submittedName>
</protein>
<accession>A0A975HJW1</accession>
<dbReference type="InterPro" id="IPR036514">
    <property type="entry name" value="SGNH_hydro_sf"/>
</dbReference>
<keyword evidence="2" id="KW-0812">Transmembrane</keyword>
<name>A0A975HJW1_9GAMM</name>
<reference evidence="3" key="1">
    <citation type="submission" date="2021-03" db="EMBL/GenBank/DDBJ databases">
        <title>Description of Psychrosphaera ytuae sp. nov. isolated from deep sea sediment of South China Sea.</title>
        <authorList>
            <person name="Zhang J."/>
            <person name="Xu X.-D."/>
        </authorList>
    </citation>
    <scope>NUCLEOTIDE SEQUENCE</scope>
    <source>
        <strain evidence="3">MTZ26</strain>
    </source>
</reference>
<dbReference type="RefSeq" id="WP_208831714.1">
    <property type="nucleotide sequence ID" value="NZ_CP072110.1"/>
</dbReference>
<evidence type="ECO:0000313" key="3">
    <source>
        <dbReference type="EMBL" id="QTH63659.1"/>
    </source>
</evidence>
<feature type="transmembrane region" description="Helical" evidence="2">
    <location>
        <begin position="20"/>
        <end position="41"/>
    </location>
</feature>
<keyword evidence="1" id="KW-0802">TPR repeat</keyword>
<dbReference type="EMBL" id="CP072110">
    <property type="protein sequence ID" value="QTH63659.1"/>
    <property type="molecule type" value="Genomic_DNA"/>
</dbReference>
<sequence length="629" mass="69816">MTDVTNNLDSTGNSGSGRKMAFYIIAILLPFGLLLAAELTLRVVGFGQSVPLFIDNPQAPSYRLPKPDVVNRYFSDPSRSPNVTIEPNFFLSEKPDNSVRIVVQGGSTAAGFPFGLGASLAGMLDYRLKQSIPSKEVEVVNTALSAVNSYTLLDFADEIIDQKPDAVLIYAGHNEFLGVMGVASTYSSFSSRPANLLFLKLKNLRLFQLFQRGYDAIQAWAGADALAKDGARQSRTVMAKVAKHKNVDVNHPLFNAGLEQFEGNMTLLLNKYRRAGIPVYISTIASNLVDQAPFESVPVSDDFASLLAKPATKLTTTELVSLERHAHETLSADAFYHVGKAYWSQAAYEQAKANFELARQHDLLRFRAPIEMNQIIRRLANMDGVQLVDAEAALSKASKGGIIGRKMMIEHLHPTVRGYFELSNAFYDTLKQSNEFGPFENPITKADAIRDIPLFQAEEYKGRAVIANLMADYPFTDSPQVASLPPAMNWQDKLGLNFYRKKATWLDVAQQMHQFGLKSKDKKLTLKSAKLLSDAMPFDEDLAFQAGQLLIKEGLPKQAFRYLERVLRQNPSDINAKLALAHASALTEQLKRAEQYLLEVQKLQPNNKVVKQNLIPLQKAIQAQAEQKL</sequence>
<dbReference type="KEGG" id="psym:J1N51_13190"/>
<dbReference type="Pfam" id="PF14559">
    <property type="entry name" value="TPR_19"/>
    <property type="match status" value="1"/>
</dbReference>
<organism evidence="3 4">
    <name type="scientific">Psychrosphaera ytuae</name>
    <dbReference type="NCBI Taxonomy" id="2820710"/>
    <lineage>
        <taxon>Bacteria</taxon>
        <taxon>Pseudomonadati</taxon>
        <taxon>Pseudomonadota</taxon>
        <taxon>Gammaproteobacteria</taxon>
        <taxon>Alteromonadales</taxon>
        <taxon>Pseudoalteromonadaceae</taxon>
        <taxon>Psychrosphaera</taxon>
    </lineage>
</organism>
<dbReference type="InterPro" id="IPR019734">
    <property type="entry name" value="TPR_rpt"/>
</dbReference>
<dbReference type="AlphaFoldDB" id="A0A975HJW1"/>
<dbReference type="SUPFAM" id="SSF48452">
    <property type="entry name" value="TPR-like"/>
    <property type="match status" value="1"/>
</dbReference>
<keyword evidence="2" id="KW-0472">Membrane</keyword>
<keyword evidence="4" id="KW-1185">Reference proteome</keyword>
<evidence type="ECO:0000256" key="2">
    <source>
        <dbReference type="SAM" id="Phobius"/>
    </source>
</evidence>
<evidence type="ECO:0000256" key="1">
    <source>
        <dbReference type="PROSITE-ProRule" id="PRU00339"/>
    </source>
</evidence>
<keyword evidence="2" id="KW-1133">Transmembrane helix</keyword>
<dbReference type="PROSITE" id="PS50005">
    <property type="entry name" value="TPR"/>
    <property type="match status" value="1"/>
</dbReference>
<dbReference type="GO" id="GO:0016788">
    <property type="term" value="F:hydrolase activity, acting on ester bonds"/>
    <property type="evidence" value="ECO:0007669"/>
    <property type="project" value="UniProtKB-ARBA"/>
</dbReference>
<dbReference type="Gene3D" id="1.25.40.10">
    <property type="entry name" value="Tetratricopeptide repeat domain"/>
    <property type="match status" value="1"/>
</dbReference>
<feature type="repeat" description="TPR" evidence="1">
    <location>
        <begin position="540"/>
        <end position="573"/>
    </location>
</feature>
<dbReference type="SMART" id="SM00028">
    <property type="entry name" value="TPR"/>
    <property type="match status" value="3"/>
</dbReference>
<dbReference type="Gene3D" id="3.40.50.1110">
    <property type="entry name" value="SGNH hydrolase"/>
    <property type="match status" value="1"/>
</dbReference>
<dbReference type="Proteomes" id="UP000682739">
    <property type="component" value="Chromosome"/>
</dbReference>
<dbReference type="InterPro" id="IPR011990">
    <property type="entry name" value="TPR-like_helical_dom_sf"/>
</dbReference>